<gene>
    <name evidence="2" type="ORF">FOMPIDRAFT_1056157</name>
</gene>
<sequence>MPRARATGRSYSPLIDIDLSKMAQSRYAPQGAATQQDLLDMALWSRAREIWQNIKEVPSTMNIDDYVSYFVPSDKSVPLPACPPVVGSFSNISEGGTDQLMYPPMVSASDPSTLNG</sequence>
<dbReference type="HOGENOM" id="CLU_2096912_0_0_1"/>
<name>S8DKF1_FOMSC</name>
<dbReference type="EMBL" id="KE504289">
    <property type="protein sequence ID" value="EPS93232.1"/>
    <property type="molecule type" value="Genomic_DNA"/>
</dbReference>
<evidence type="ECO:0000256" key="1">
    <source>
        <dbReference type="SAM" id="MobiDB-lite"/>
    </source>
</evidence>
<evidence type="ECO:0000313" key="2">
    <source>
        <dbReference type="EMBL" id="EPS93232.1"/>
    </source>
</evidence>
<feature type="region of interest" description="Disordered" evidence="1">
    <location>
        <begin position="95"/>
        <end position="116"/>
    </location>
</feature>
<keyword evidence="3" id="KW-1185">Reference proteome</keyword>
<dbReference type="InParanoid" id="S8DKF1"/>
<dbReference type="Proteomes" id="UP000015241">
    <property type="component" value="Unassembled WGS sequence"/>
</dbReference>
<dbReference type="AlphaFoldDB" id="S8DKF1"/>
<accession>S8DKF1</accession>
<organism evidence="2 3">
    <name type="scientific">Fomitopsis schrenkii</name>
    <name type="common">Brown rot fungus</name>
    <dbReference type="NCBI Taxonomy" id="2126942"/>
    <lineage>
        <taxon>Eukaryota</taxon>
        <taxon>Fungi</taxon>
        <taxon>Dikarya</taxon>
        <taxon>Basidiomycota</taxon>
        <taxon>Agaricomycotina</taxon>
        <taxon>Agaricomycetes</taxon>
        <taxon>Polyporales</taxon>
        <taxon>Fomitopsis</taxon>
    </lineage>
</organism>
<proteinExistence type="predicted"/>
<protein>
    <submittedName>
        <fullName evidence="2">Uncharacterized protein</fullName>
    </submittedName>
</protein>
<reference evidence="2 3" key="1">
    <citation type="journal article" date="2012" name="Science">
        <title>The Paleozoic origin of enzymatic lignin decomposition reconstructed from 31 fungal genomes.</title>
        <authorList>
            <person name="Floudas D."/>
            <person name="Binder M."/>
            <person name="Riley R."/>
            <person name="Barry K."/>
            <person name="Blanchette R.A."/>
            <person name="Henrissat B."/>
            <person name="Martinez A.T."/>
            <person name="Otillar R."/>
            <person name="Spatafora J.W."/>
            <person name="Yadav J.S."/>
            <person name="Aerts A."/>
            <person name="Benoit I."/>
            <person name="Boyd A."/>
            <person name="Carlson A."/>
            <person name="Copeland A."/>
            <person name="Coutinho P.M."/>
            <person name="de Vries R.P."/>
            <person name="Ferreira P."/>
            <person name="Findley K."/>
            <person name="Foster B."/>
            <person name="Gaskell J."/>
            <person name="Glotzer D."/>
            <person name="Gorecki P."/>
            <person name="Heitman J."/>
            <person name="Hesse C."/>
            <person name="Hori C."/>
            <person name="Igarashi K."/>
            <person name="Jurgens J.A."/>
            <person name="Kallen N."/>
            <person name="Kersten P."/>
            <person name="Kohler A."/>
            <person name="Kuees U."/>
            <person name="Kumar T.K.A."/>
            <person name="Kuo A."/>
            <person name="LaButti K."/>
            <person name="Larrondo L.F."/>
            <person name="Lindquist E."/>
            <person name="Ling A."/>
            <person name="Lombard V."/>
            <person name="Lucas S."/>
            <person name="Lundell T."/>
            <person name="Martin R."/>
            <person name="McLaughlin D.J."/>
            <person name="Morgenstern I."/>
            <person name="Morin E."/>
            <person name="Murat C."/>
            <person name="Nagy L.G."/>
            <person name="Nolan M."/>
            <person name="Ohm R.A."/>
            <person name="Patyshakuliyeva A."/>
            <person name="Rokas A."/>
            <person name="Ruiz-Duenas F.J."/>
            <person name="Sabat G."/>
            <person name="Salamov A."/>
            <person name="Samejima M."/>
            <person name="Schmutz J."/>
            <person name="Slot J.C."/>
            <person name="St John F."/>
            <person name="Stenlid J."/>
            <person name="Sun H."/>
            <person name="Sun S."/>
            <person name="Syed K."/>
            <person name="Tsang A."/>
            <person name="Wiebenga A."/>
            <person name="Young D."/>
            <person name="Pisabarro A."/>
            <person name="Eastwood D.C."/>
            <person name="Martin F."/>
            <person name="Cullen D."/>
            <person name="Grigoriev I.V."/>
            <person name="Hibbett D.S."/>
        </authorList>
    </citation>
    <scope>NUCLEOTIDE SEQUENCE</scope>
    <source>
        <strain evidence="3">FP-58527</strain>
    </source>
</reference>
<evidence type="ECO:0000313" key="3">
    <source>
        <dbReference type="Proteomes" id="UP000015241"/>
    </source>
</evidence>